<reference evidence="2" key="2">
    <citation type="submission" date="2020-05" db="UniProtKB">
        <authorList>
            <consortium name="EnsemblMetazoa"/>
        </authorList>
    </citation>
    <scope>IDENTIFICATION</scope>
    <source>
        <strain evidence="2">IAEA</strain>
    </source>
</reference>
<keyword evidence="1" id="KW-0472">Membrane</keyword>
<evidence type="ECO:0000313" key="2">
    <source>
        <dbReference type="EnsemblMetazoa" id="GPAI047225-PA"/>
    </source>
</evidence>
<organism evidence="2 3">
    <name type="scientific">Glossina pallidipes</name>
    <name type="common">Tsetse fly</name>
    <dbReference type="NCBI Taxonomy" id="7398"/>
    <lineage>
        <taxon>Eukaryota</taxon>
        <taxon>Metazoa</taxon>
        <taxon>Ecdysozoa</taxon>
        <taxon>Arthropoda</taxon>
        <taxon>Hexapoda</taxon>
        <taxon>Insecta</taxon>
        <taxon>Pterygota</taxon>
        <taxon>Neoptera</taxon>
        <taxon>Endopterygota</taxon>
        <taxon>Diptera</taxon>
        <taxon>Brachycera</taxon>
        <taxon>Muscomorpha</taxon>
        <taxon>Hippoboscoidea</taxon>
        <taxon>Glossinidae</taxon>
        <taxon>Glossina</taxon>
    </lineage>
</organism>
<reference evidence="3" key="1">
    <citation type="submission" date="2014-03" db="EMBL/GenBank/DDBJ databases">
        <authorList>
            <person name="Aksoy S."/>
            <person name="Warren W."/>
            <person name="Wilson R.K."/>
        </authorList>
    </citation>
    <scope>NUCLEOTIDE SEQUENCE [LARGE SCALE GENOMIC DNA]</scope>
    <source>
        <strain evidence="3">IAEA</strain>
    </source>
</reference>
<name>A0A1B0AIV1_GLOPL</name>
<keyword evidence="1" id="KW-0812">Transmembrane</keyword>
<keyword evidence="3" id="KW-1185">Reference proteome</keyword>
<sequence length="120" mass="14376">MKITRNYLLDFHKFHFQPYHRCCVYVFIFMIITSWILYTNINIFYFLTFIKRIIKTKQTELEEPLKKKTLICDSNSSRSAMNAVVFGLDMRHHAFRFVCSLKLQYSSNKFDSESSCNAFT</sequence>
<dbReference type="Proteomes" id="UP000092445">
    <property type="component" value="Unassembled WGS sequence"/>
</dbReference>
<dbReference type="AlphaFoldDB" id="A0A1B0AIV1"/>
<evidence type="ECO:0000256" key="1">
    <source>
        <dbReference type="SAM" id="Phobius"/>
    </source>
</evidence>
<evidence type="ECO:0000313" key="3">
    <source>
        <dbReference type="Proteomes" id="UP000092445"/>
    </source>
</evidence>
<dbReference type="VEuPathDB" id="VectorBase:GPAI047225"/>
<dbReference type="EnsemblMetazoa" id="GPAI047225-RA">
    <property type="protein sequence ID" value="GPAI047225-PA"/>
    <property type="gene ID" value="GPAI047225"/>
</dbReference>
<accession>A0A1B0AIV1</accession>
<proteinExistence type="predicted"/>
<feature type="transmembrane region" description="Helical" evidence="1">
    <location>
        <begin position="24"/>
        <end position="47"/>
    </location>
</feature>
<protein>
    <submittedName>
        <fullName evidence="2">Uncharacterized protein</fullName>
    </submittedName>
</protein>
<keyword evidence="1" id="KW-1133">Transmembrane helix</keyword>